<dbReference type="GO" id="GO:0000139">
    <property type="term" value="C:Golgi membrane"/>
    <property type="evidence" value="ECO:0007669"/>
    <property type="project" value="UniProtKB-SubCell"/>
</dbReference>
<keyword evidence="10" id="KW-0333">Golgi apparatus</keyword>
<comment type="pathway">
    <text evidence="2">Protein modification; protein glycosylation.</text>
</comment>
<comment type="subcellular location">
    <subcellularLocation>
        <location evidence="1">Golgi apparatus membrane</location>
        <topology evidence="1">Single-pass type II membrane protein</topology>
    </subcellularLocation>
</comment>
<comment type="caution">
    <text evidence="15">The sequence shown here is derived from an EMBL/GenBank/DDBJ whole genome shotgun (WGS) entry which is preliminary data.</text>
</comment>
<dbReference type="PANTHER" id="PTHR15075:SF2">
    <property type="entry name" value="ALPHA-1,6-MANNOSYLGLYCOPROTEIN 6-BETA-N-ACETYLGLUCOSAMINYLTRANSFERASE"/>
    <property type="match status" value="1"/>
</dbReference>
<accession>A0A9W9ZD70</accession>
<dbReference type="EMBL" id="MU826365">
    <property type="protein sequence ID" value="KAJ7378518.1"/>
    <property type="molecule type" value="Genomic_DNA"/>
</dbReference>
<keyword evidence="6 15" id="KW-0808">Transferase</keyword>
<comment type="catalytic activity">
    <reaction evidence="13">
        <text>N(4)-{beta-D-GlcNAc-(1-&gt;2)-[beta-D-GlcNAc-(1-&gt;4)]-alpha-D-Man-(1-&gt;3)-[beta-D-GlcNAc-(1-&gt;2)-alpha-D-Man-(1-&gt;6)]-beta-D-Man-(1-&gt;4)-beta-D-GlcNAc-(1-&gt;4)-beta-D-GlcNAc}-L-asparaginyl-[protein] + UDP-N-acetyl-alpha-D-glucosamine = N(4)-{beta-D-GlcNAc-(1-&gt;2)-[beta-D-GlcNAc-(1-&gt;4)]-alpha-D-Man-(1-&gt;3)-[beta-D-GlcNAc-(1-&gt;2)-[beta-D-GlcNAc-(1-&gt;6)]-alpha-D-Man-(1-&gt;6)]-beta-D-Man-(1-&gt;4)-beta-D-GlcNAc-(1-&gt;4)-beta-D-GlcNAc}-L-asparaginyl-[protein] + UDP + H(+)</text>
        <dbReference type="Rhea" id="RHEA:16921"/>
        <dbReference type="Rhea" id="RHEA-COMP:14374"/>
        <dbReference type="Rhea" id="RHEA-COMP:14377"/>
        <dbReference type="ChEBI" id="CHEBI:15378"/>
        <dbReference type="ChEBI" id="CHEBI:57705"/>
        <dbReference type="ChEBI" id="CHEBI:58223"/>
        <dbReference type="ChEBI" id="CHEBI:139507"/>
        <dbReference type="ChEBI" id="CHEBI:139510"/>
        <dbReference type="EC" id="2.4.1.155"/>
    </reaction>
</comment>
<keyword evidence="7" id="KW-0812">Transmembrane</keyword>
<evidence type="ECO:0000256" key="7">
    <source>
        <dbReference type="ARBA" id="ARBA00022692"/>
    </source>
</evidence>
<evidence type="ECO:0000256" key="4">
    <source>
        <dbReference type="ARBA" id="ARBA00012671"/>
    </source>
</evidence>
<evidence type="ECO:0000259" key="14">
    <source>
        <dbReference type="Pfam" id="PF15024"/>
    </source>
</evidence>
<dbReference type="OrthoDB" id="2113294at2759"/>
<keyword evidence="16" id="KW-1185">Reference proteome</keyword>
<keyword evidence="5 15" id="KW-0328">Glycosyltransferase</keyword>
<evidence type="ECO:0000256" key="9">
    <source>
        <dbReference type="ARBA" id="ARBA00022989"/>
    </source>
</evidence>
<evidence type="ECO:0000313" key="16">
    <source>
        <dbReference type="Proteomes" id="UP001163046"/>
    </source>
</evidence>
<evidence type="ECO:0000256" key="1">
    <source>
        <dbReference type="ARBA" id="ARBA00004323"/>
    </source>
</evidence>
<dbReference type="Proteomes" id="UP001163046">
    <property type="component" value="Unassembled WGS sequence"/>
</dbReference>
<evidence type="ECO:0000256" key="10">
    <source>
        <dbReference type="ARBA" id="ARBA00023034"/>
    </source>
</evidence>
<dbReference type="GO" id="GO:0030144">
    <property type="term" value="F:alpha-1,6-mannosylglycoprotein 6-beta-N-acetylglucosaminyltransferase activity"/>
    <property type="evidence" value="ECO:0007669"/>
    <property type="project" value="UniProtKB-EC"/>
</dbReference>
<dbReference type="PANTHER" id="PTHR15075">
    <property type="entry name" value="ALPHA-MANNOSIDE BETA-1,6-N-ACETYLGLUCOSAMINYLTRANSFERASE"/>
    <property type="match status" value="1"/>
</dbReference>
<evidence type="ECO:0000256" key="5">
    <source>
        <dbReference type="ARBA" id="ARBA00022676"/>
    </source>
</evidence>
<evidence type="ECO:0000256" key="11">
    <source>
        <dbReference type="ARBA" id="ARBA00023136"/>
    </source>
</evidence>
<dbReference type="Pfam" id="PF15024">
    <property type="entry name" value="Glyco_transf_18"/>
    <property type="match status" value="1"/>
</dbReference>
<reference evidence="15" key="1">
    <citation type="submission" date="2023-01" db="EMBL/GenBank/DDBJ databases">
        <title>Genome assembly of the deep-sea coral Lophelia pertusa.</title>
        <authorList>
            <person name="Herrera S."/>
            <person name="Cordes E."/>
        </authorList>
    </citation>
    <scope>NUCLEOTIDE SEQUENCE</scope>
    <source>
        <strain evidence="15">USNM1676648</strain>
        <tissue evidence="15">Polyp</tissue>
    </source>
</reference>
<evidence type="ECO:0000313" key="15">
    <source>
        <dbReference type="EMBL" id="KAJ7378518.1"/>
    </source>
</evidence>
<dbReference type="InterPro" id="IPR026116">
    <property type="entry name" value="GT18_cat"/>
</dbReference>
<protein>
    <recommendedName>
        <fullName evidence="4">alpha-1,6-mannosyl-glycoprotein 6-beta-N-acetylglucosaminyltransferase</fullName>
        <ecNumber evidence="4">2.4.1.155</ecNumber>
    </recommendedName>
</protein>
<gene>
    <name evidence="15" type="primary">MGAT5_5</name>
    <name evidence="15" type="ORF">OS493_022501</name>
</gene>
<dbReference type="EC" id="2.4.1.155" evidence="4"/>
<sequence length="624" mass="71632">MRRMSNTDVTQRLKNLEQHIKKTGLNEEECKIPHDWLFPFCEFKVSWMQQLWDTNKDCYVGKHNLKPENLCSIIIYLSEVERFCPVLPWRQKNTTTEHKPAKMRFELDSTFINTLTKLNLRWMRDRITRMWPLWVAAAKQFEAEGSVRRQHQAKKIFIFFGTYAYQPNWLNLAFGGAPLGEMVQWSDLLASLYSLGHDLTISANNTTFKEHLSAPKAASCSDVFTPEFDLIFTDYNGLTYMQMYIPPNLSPYSCRIRILDSFGTEAEFNYGSYQGIVPGGKSAWARADLHLRQIFTMFPHSPDNSFLGFVVSGPLSEDAQLPKKKPIGLVYGKDVEFWEGKREYLDTLHKYLEIHGTFFGLTEEEIKRNVPEYVIAHGILSKPDLEKLLQDTKVFIGLGFPYEGPAPLEAIAQGCIFLNGKFDPPHNRLNTEFFKIKPTLRELTSQHPYAEVFIGKPHVFTIDIKNLSLVEETVKEILNTEAKPYLPLEWTPKGMLERVNAFNEHYNFCEHGERWPPLSEMKLFMGEAGKSCVEVCKVSGLLCESTFFVDINSADDLEKTGVKCESVNTVESLLAPSYDTSTHVCTLQKQPLLFSCVAKGPQLKRLCPCRDFQPQQVAFCKQCH</sequence>
<evidence type="ECO:0000256" key="2">
    <source>
        <dbReference type="ARBA" id="ARBA00004922"/>
    </source>
</evidence>
<feature type="domain" description="Glycosyltransferase family 18 catalytic" evidence="14">
    <location>
        <begin position="58"/>
        <end position="609"/>
    </location>
</feature>
<evidence type="ECO:0000256" key="3">
    <source>
        <dbReference type="ARBA" id="ARBA00007477"/>
    </source>
</evidence>
<keyword evidence="8" id="KW-0735">Signal-anchor</keyword>
<dbReference type="AlphaFoldDB" id="A0A9W9ZD70"/>
<evidence type="ECO:0000256" key="12">
    <source>
        <dbReference type="ARBA" id="ARBA00023180"/>
    </source>
</evidence>
<keyword evidence="11" id="KW-0472">Membrane</keyword>
<dbReference type="InterPro" id="IPR052105">
    <property type="entry name" value="MGAT5_Glycosyltransferase"/>
</dbReference>
<keyword evidence="12" id="KW-0325">Glycoprotein</keyword>
<proteinExistence type="inferred from homology"/>
<evidence type="ECO:0000256" key="13">
    <source>
        <dbReference type="ARBA" id="ARBA00048243"/>
    </source>
</evidence>
<keyword evidence="9" id="KW-1133">Transmembrane helix</keyword>
<organism evidence="15 16">
    <name type="scientific">Desmophyllum pertusum</name>
    <dbReference type="NCBI Taxonomy" id="174260"/>
    <lineage>
        <taxon>Eukaryota</taxon>
        <taxon>Metazoa</taxon>
        <taxon>Cnidaria</taxon>
        <taxon>Anthozoa</taxon>
        <taxon>Hexacorallia</taxon>
        <taxon>Scleractinia</taxon>
        <taxon>Caryophylliina</taxon>
        <taxon>Caryophylliidae</taxon>
        <taxon>Desmophyllum</taxon>
    </lineage>
</organism>
<evidence type="ECO:0000256" key="6">
    <source>
        <dbReference type="ARBA" id="ARBA00022679"/>
    </source>
</evidence>
<dbReference type="GO" id="GO:0006487">
    <property type="term" value="P:protein N-linked glycosylation"/>
    <property type="evidence" value="ECO:0007669"/>
    <property type="project" value="TreeGrafter"/>
</dbReference>
<name>A0A9W9ZD70_9CNID</name>
<comment type="similarity">
    <text evidence="3">Belongs to the glycosyltransferase 18 family.</text>
</comment>
<evidence type="ECO:0000256" key="8">
    <source>
        <dbReference type="ARBA" id="ARBA00022968"/>
    </source>
</evidence>